<dbReference type="Proteomes" id="UP000184368">
    <property type="component" value="Unassembled WGS sequence"/>
</dbReference>
<gene>
    <name evidence="2" type="ORF">SAMN05444008_109152</name>
</gene>
<evidence type="ECO:0000313" key="3">
    <source>
        <dbReference type="Proteomes" id="UP000184368"/>
    </source>
</evidence>
<feature type="signal peptide" evidence="1">
    <location>
        <begin position="1"/>
        <end position="17"/>
    </location>
</feature>
<keyword evidence="1" id="KW-0732">Signal</keyword>
<dbReference type="Gene3D" id="2.60.120.560">
    <property type="entry name" value="Exo-inulinase, domain 1"/>
    <property type="match status" value="1"/>
</dbReference>
<dbReference type="OrthoDB" id="118532at2"/>
<reference evidence="2 3" key="1">
    <citation type="submission" date="2016-11" db="EMBL/GenBank/DDBJ databases">
        <authorList>
            <person name="Jaros S."/>
            <person name="Januszkiewicz K."/>
            <person name="Wedrychowicz H."/>
        </authorList>
    </citation>
    <scope>NUCLEOTIDE SEQUENCE [LARGE SCALE GENOMIC DNA]</scope>
    <source>
        <strain evidence="2 3">DSM 26897</strain>
    </source>
</reference>
<dbReference type="AlphaFoldDB" id="A0A1M5CNX5"/>
<evidence type="ECO:0000256" key="1">
    <source>
        <dbReference type="SAM" id="SignalP"/>
    </source>
</evidence>
<dbReference type="EMBL" id="FQUO01000009">
    <property type="protein sequence ID" value="SHF56418.1"/>
    <property type="molecule type" value="Genomic_DNA"/>
</dbReference>
<keyword evidence="3" id="KW-1185">Reference proteome</keyword>
<accession>A0A1M5CNX5</accession>
<proteinExistence type="predicted"/>
<dbReference type="RefSeq" id="WP_073043904.1">
    <property type="nucleotide sequence ID" value="NZ_FQUO01000009.1"/>
</dbReference>
<name>A0A1M5CNX5_9BACT</name>
<sequence>MKKLFVLITCCLPLAWAAAQVTDLKQVYDKGATQVVNRTAGSFSENTKAGIRIGEAAGEGLVLLKDKTFSNGTIEVDLKGQDVFQKSFLGIAFHVANDSTYDAVYFRPFNFRAADSVRRIHAVQYISHPQFPWQRLREERNAQYEKAVRPVPDSNEWFHARIEVGEKDIRVFVNDAQAPSLQVQKLNSRTGGGVALWTGDGSGGSFANLVVKEVK</sequence>
<organism evidence="2 3">
    <name type="scientific">Cnuella takakiae</name>
    <dbReference type="NCBI Taxonomy" id="1302690"/>
    <lineage>
        <taxon>Bacteria</taxon>
        <taxon>Pseudomonadati</taxon>
        <taxon>Bacteroidota</taxon>
        <taxon>Chitinophagia</taxon>
        <taxon>Chitinophagales</taxon>
        <taxon>Chitinophagaceae</taxon>
        <taxon>Cnuella</taxon>
    </lineage>
</organism>
<evidence type="ECO:0000313" key="2">
    <source>
        <dbReference type="EMBL" id="SHF56418.1"/>
    </source>
</evidence>
<feature type="chain" id="PRO_5012861150" description="3-keto-disaccharide hydrolase domain-containing protein" evidence="1">
    <location>
        <begin position="18"/>
        <end position="215"/>
    </location>
</feature>
<protein>
    <recommendedName>
        <fullName evidence="4">3-keto-disaccharide hydrolase domain-containing protein</fullName>
    </recommendedName>
</protein>
<evidence type="ECO:0008006" key="4">
    <source>
        <dbReference type="Google" id="ProtNLM"/>
    </source>
</evidence>
<dbReference type="STRING" id="1302690.BUE76_08265"/>